<reference evidence="3" key="2">
    <citation type="journal article" date="2021" name="Syst. Appl. Microbiol.">
        <title>Roseomonas hellenica sp. nov., isolated from roots of wild-growing Alkanna tinctoria.</title>
        <authorList>
            <person name="Rat A."/>
            <person name="Naranjo H.D."/>
            <person name="Lebbe L."/>
            <person name="Cnockaert M."/>
            <person name="Krigas N."/>
            <person name="Grigoriadou K."/>
            <person name="Maloupa E."/>
            <person name="Willems A."/>
        </authorList>
    </citation>
    <scope>NUCLEOTIDE SEQUENCE</scope>
    <source>
        <strain evidence="3">LMG 28251</strain>
    </source>
</reference>
<proteinExistence type="predicted"/>
<dbReference type="GO" id="GO:0022857">
    <property type="term" value="F:transmembrane transporter activity"/>
    <property type="evidence" value="ECO:0007669"/>
    <property type="project" value="InterPro"/>
</dbReference>
<sequence>MHAPILVIESLRHAGPTGATLFDGLDLTIARGEWVTLLGGVGAGKTTLLRLIAEQGWSKVSARLVAPPRPSLPWQGCAQRLAQPLRSGGLPRAEAEMRVRQALARVGLAEQADTLPSALSEGASARLALAAAMLSGAGLLLLDGLADAGLAAALLEWRRESGVAVLCAVRDAMPAAGLGDRVAVLAGGRIVQQGLAQALFDTPADARVARLMGPCTLLPGRLLDGEDEDGFATMVLDGGTRLLGRAPAVQVGERCLAYVRPGRVVVASGAAGDFGEGALPARVLERRALGDVVALRLALADGTDLLAHRPAGGAALPAPGAQAVVLLPPQDVVILPEAGLVGRAPRAT</sequence>
<evidence type="ECO:0000259" key="2">
    <source>
        <dbReference type="PROSITE" id="PS50893"/>
    </source>
</evidence>
<dbReference type="PANTHER" id="PTHR42781">
    <property type="entry name" value="SPERMIDINE/PUTRESCINE IMPORT ATP-BINDING PROTEIN POTA"/>
    <property type="match status" value="1"/>
</dbReference>
<dbReference type="Proteomes" id="UP001196068">
    <property type="component" value="Unassembled WGS sequence"/>
</dbReference>
<dbReference type="InterPro" id="IPR008995">
    <property type="entry name" value="Mo/tungstate-bd_C_term_dom"/>
</dbReference>
<dbReference type="GO" id="GO:0043190">
    <property type="term" value="C:ATP-binding cassette (ABC) transporter complex"/>
    <property type="evidence" value="ECO:0007669"/>
    <property type="project" value="InterPro"/>
</dbReference>
<dbReference type="SUPFAM" id="SSF50331">
    <property type="entry name" value="MOP-like"/>
    <property type="match status" value="1"/>
</dbReference>
<dbReference type="Pfam" id="PF08402">
    <property type="entry name" value="TOBE_2"/>
    <property type="match status" value="1"/>
</dbReference>
<protein>
    <submittedName>
        <fullName evidence="3">ATP-binding cassette domain-containing protein</fullName>
    </submittedName>
</protein>
<keyword evidence="1" id="KW-0813">Transport</keyword>
<dbReference type="PANTHER" id="PTHR42781:SF4">
    <property type="entry name" value="SPERMIDINE_PUTRESCINE IMPORT ATP-BINDING PROTEIN POTA"/>
    <property type="match status" value="1"/>
</dbReference>
<keyword evidence="4" id="KW-1185">Reference proteome</keyword>
<evidence type="ECO:0000256" key="1">
    <source>
        <dbReference type="ARBA" id="ARBA00022448"/>
    </source>
</evidence>
<keyword evidence="3" id="KW-0067">ATP-binding</keyword>
<dbReference type="RefSeq" id="WP_211874582.1">
    <property type="nucleotide sequence ID" value="NZ_JAAEDH010000012.1"/>
</dbReference>
<dbReference type="PROSITE" id="PS50893">
    <property type="entry name" value="ABC_TRANSPORTER_2"/>
    <property type="match status" value="1"/>
</dbReference>
<gene>
    <name evidence="3" type="ORF">GXW79_11720</name>
</gene>
<dbReference type="Gene3D" id="3.40.50.300">
    <property type="entry name" value="P-loop containing nucleotide triphosphate hydrolases"/>
    <property type="match status" value="1"/>
</dbReference>
<dbReference type="AlphaFoldDB" id="A0AAF1JX16"/>
<organism evidence="3 4">
    <name type="scientific">Plastoroseomonas arctica</name>
    <dbReference type="NCBI Taxonomy" id="1509237"/>
    <lineage>
        <taxon>Bacteria</taxon>
        <taxon>Pseudomonadati</taxon>
        <taxon>Pseudomonadota</taxon>
        <taxon>Alphaproteobacteria</taxon>
        <taxon>Acetobacterales</taxon>
        <taxon>Acetobacteraceae</taxon>
        <taxon>Plastoroseomonas</taxon>
    </lineage>
</organism>
<dbReference type="GO" id="GO:0016887">
    <property type="term" value="F:ATP hydrolysis activity"/>
    <property type="evidence" value="ECO:0007669"/>
    <property type="project" value="InterPro"/>
</dbReference>
<evidence type="ECO:0000313" key="4">
    <source>
        <dbReference type="Proteomes" id="UP001196068"/>
    </source>
</evidence>
<reference evidence="3" key="1">
    <citation type="submission" date="2020-01" db="EMBL/GenBank/DDBJ databases">
        <authorList>
            <person name="Rat A."/>
        </authorList>
    </citation>
    <scope>NUCLEOTIDE SEQUENCE</scope>
    <source>
        <strain evidence="3">LMG 28251</strain>
    </source>
</reference>
<comment type="caution">
    <text evidence="3">The sequence shown here is derived from an EMBL/GenBank/DDBJ whole genome shotgun (WGS) entry which is preliminary data.</text>
</comment>
<dbReference type="SUPFAM" id="SSF52540">
    <property type="entry name" value="P-loop containing nucleoside triphosphate hydrolases"/>
    <property type="match status" value="1"/>
</dbReference>
<evidence type="ECO:0000313" key="3">
    <source>
        <dbReference type="EMBL" id="MBR0655744.1"/>
    </source>
</evidence>
<dbReference type="InterPro" id="IPR003439">
    <property type="entry name" value="ABC_transporter-like_ATP-bd"/>
</dbReference>
<dbReference type="EMBL" id="JAAEDH010000012">
    <property type="protein sequence ID" value="MBR0655744.1"/>
    <property type="molecule type" value="Genomic_DNA"/>
</dbReference>
<dbReference type="InterPro" id="IPR013611">
    <property type="entry name" value="Transp-assoc_OB_typ2"/>
</dbReference>
<dbReference type="Pfam" id="PF00005">
    <property type="entry name" value="ABC_tran"/>
    <property type="match status" value="1"/>
</dbReference>
<accession>A0AAF1JX16</accession>
<dbReference type="GO" id="GO:0005524">
    <property type="term" value="F:ATP binding"/>
    <property type="evidence" value="ECO:0007669"/>
    <property type="project" value="UniProtKB-KW"/>
</dbReference>
<keyword evidence="3" id="KW-0547">Nucleotide-binding</keyword>
<dbReference type="InterPro" id="IPR050093">
    <property type="entry name" value="ABC_SmlMolc_Importer"/>
</dbReference>
<dbReference type="InterPro" id="IPR027417">
    <property type="entry name" value="P-loop_NTPase"/>
</dbReference>
<feature type="domain" description="ABC transporter" evidence="2">
    <location>
        <begin position="6"/>
        <end position="212"/>
    </location>
</feature>
<name>A0AAF1JX16_9PROT</name>